<accession>A0AAF5PM75</accession>
<feature type="chain" id="PRO_5042134842" description="Secreted protein" evidence="1">
    <location>
        <begin position="26"/>
        <end position="62"/>
    </location>
</feature>
<reference evidence="2" key="2">
    <citation type="journal article" date="2016" name="Mol. Ecol.">
        <title>Population genomics of the filarial nematode parasite Wuchereria bancrofti from mosquitoes.</title>
        <authorList>
            <person name="Small S.T."/>
            <person name="Reimer L.J."/>
            <person name="Tisch D.J."/>
            <person name="King C.L."/>
            <person name="Christensen B.M."/>
            <person name="Siba P.M."/>
            <person name="Kazura J.W."/>
            <person name="Serre D."/>
            <person name="Zimmerman P.A."/>
        </authorList>
    </citation>
    <scope>NUCLEOTIDE SEQUENCE</scope>
    <source>
        <strain evidence="2">pt0022</strain>
    </source>
</reference>
<reference evidence="3" key="3">
    <citation type="submission" date="2024-02" db="UniProtKB">
        <authorList>
            <consortium name="WormBaseParasite"/>
        </authorList>
    </citation>
    <scope>IDENTIFICATION</scope>
    <source>
        <strain evidence="3">pt0022</strain>
    </source>
</reference>
<dbReference type="Proteomes" id="UP000093561">
    <property type="component" value="Unassembled WGS sequence"/>
</dbReference>
<evidence type="ECO:0000313" key="2">
    <source>
        <dbReference type="Proteomes" id="UP000093561"/>
    </source>
</evidence>
<name>A0AAF5PM75_WUCBA</name>
<evidence type="ECO:0000256" key="1">
    <source>
        <dbReference type="SAM" id="SignalP"/>
    </source>
</evidence>
<protein>
    <recommendedName>
        <fullName evidence="4">Secreted protein</fullName>
    </recommendedName>
</protein>
<dbReference type="WBParaSite" id="mrna-Wban_02762">
    <property type="protein sequence ID" value="mrna-Wban_02762"/>
    <property type="gene ID" value="Wban_02762"/>
</dbReference>
<sequence>MVQSTAHHILCCCCCCCCWCCCCWGVLNVPLVNSNTIRNPLESISTVCASPLQQYTPLSLSA</sequence>
<organism evidence="2 3">
    <name type="scientific">Wuchereria bancrofti</name>
    <dbReference type="NCBI Taxonomy" id="6293"/>
    <lineage>
        <taxon>Eukaryota</taxon>
        <taxon>Metazoa</taxon>
        <taxon>Ecdysozoa</taxon>
        <taxon>Nematoda</taxon>
        <taxon>Chromadorea</taxon>
        <taxon>Rhabditida</taxon>
        <taxon>Spirurina</taxon>
        <taxon>Spiruromorpha</taxon>
        <taxon>Filarioidea</taxon>
        <taxon>Onchocercidae</taxon>
        <taxon>Wuchereria</taxon>
    </lineage>
</organism>
<proteinExistence type="predicted"/>
<evidence type="ECO:0000313" key="3">
    <source>
        <dbReference type="WBParaSite" id="mrna-Wban_02762"/>
    </source>
</evidence>
<keyword evidence="1" id="KW-0732">Signal</keyword>
<evidence type="ECO:0008006" key="4">
    <source>
        <dbReference type="Google" id="ProtNLM"/>
    </source>
</evidence>
<reference evidence="2" key="1">
    <citation type="submission" date="2015-03" db="EMBL/GenBank/DDBJ databases">
        <title>Wuchereria bancrofti Genome Sequencing Papua New Guinea Strain.</title>
        <authorList>
            <person name="Small S.T."/>
            <person name="Serre D."/>
            <person name="Zimmerman P.A."/>
        </authorList>
    </citation>
    <scope>NUCLEOTIDE SEQUENCE [LARGE SCALE GENOMIC DNA]</scope>
    <source>
        <strain evidence="2">pt0022</strain>
    </source>
</reference>
<feature type="signal peptide" evidence="1">
    <location>
        <begin position="1"/>
        <end position="25"/>
    </location>
</feature>
<dbReference type="AlphaFoldDB" id="A0AAF5PM75"/>